<dbReference type="Proteomes" id="UP001500713">
    <property type="component" value="Unassembled WGS sequence"/>
</dbReference>
<organism evidence="1 2">
    <name type="scientific">Parasphingorhabdus litoris</name>
    <dbReference type="NCBI Taxonomy" id="394733"/>
    <lineage>
        <taxon>Bacteria</taxon>
        <taxon>Pseudomonadati</taxon>
        <taxon>Pseudomonadota</taxon>
        <taxon>Alphaproteobacteria</taxon>
        <taxon>Sphingomonadales</taxon>
        <taxon>Sphingomonadaceae</taxon>
        <taxon>Parasphingorhabdus</taxon>
    </lineage>
</organism>
<dbReference type="EMBL" id="BAAAEM010000002">
    <property type="protein sequence ID" value="GAA0469302.1"/>
    <property type="molecule type" value="Genomic_DNA"/>
</dbReference>
<proteinExistence type="predicted"/>
<comment type="caution">
    <text evidence="1">The sequence shown here is derived from an EMBL/GenBank/DDBJ whole genome shotgun (WGS) entry which is preliminary data.</text>
</comment>
<keyword evidence="2" id="KW-1185">Reference proteome</keyword>
<reference evidence="1 2" key="1">
    <citation type="journal article" date="2019" name="Int. J. Syst. Evol. Microbiol.">
        <title>The Global Catalogue of Microorganisms (GCM) 10K type strain sequencing project: providing services to taxonomists for standard genome sequencing and annotation.</title>
        <authorList>
            <consortium name="The Broad Institute Genomics Platform"/>
            <consortium name="The Broad Institute Genome Sequencing Center for Infectious Disease"/>
            <person name="Wu L."/>
            <person name="Ma J."/>
        </authorList>
    </citation>
    <scope>NUCLEOTIDE SEQUENCE [LARGE SCALE GENOMIC DNA]</scope>
    <source>
        <strain evidence="1 2">JCM 14162</strain>
    </source>
</reference>
<evidence type="ECO:0000313" key="2">
    <source>
        <dbReference type="Proteomes" id="UP001500713"/>
    </source>
</evidence>
<sequence>MQRQAMAHPDQCGRAPIGIRDAMAMVVWFCLVKNICTHVGIKFVHMIFDKTAEFLQAKEARLN</sequence>
<accession>A0ABN1A7C7</accession>
<gene>
    <name evidence="1" type="ORF">GCM10009096_07790</name>
</gene>
<name>A0ABN1A7C7_9SPHN</name>
<evidence type="ECO:0000313" key="1">
    <source>
        <dbReference type="EMBL" id="GAA0469302.1"/>
    </source>
</evidence>
<protein>
    <submittedName>
        <fullName evidence="1">Uncharacterized protein</fullName>
    </submittedName>
</protein>